<dbReference type="EMBL" id="JAUIZM010000007">
    <property type="protein sequence ID" value="KAK1374378.1"/>
    <property type="molecule type" value="Genomic_DNA"/>
</dbReference>
<evidence type="ECO:0000313" key="2">
    <source>
        <dbReference type="Proteomes" id="UP001237642"/>
    </source>
</evidence>
<comment type="caution">
    <text evidence="1">The sequence shown here is derived from an EMBL/GenBank/DDBJ whole genome shotgun (WGS) entry which is preliminary data.</text>
</comment>
<reference evidence="1" key="2">
    <citation type="submission" date="2023-05" db="EMBL/GenBank/DDBJ databases">
        <authorList>
            <person name="Schelkunov M.I."/>
        </authorList>
    </citation>
    <scope>NUCLEOTIDE SEQUENCE</scope>
    <source>
        <strain evidence="1">Hsosn_3</strain>
        <tissue evidence="1">Leaf</tissue>
    </source>
</reference>
<evidence type="ECO:0000313" key="1">
    <source>
        <dbReference type="EMBL" id="KAK1374378.1"/>
    </source>
</evidence>
<reference evidence="1" key="1">
    <citation type="submission" date="2023-02" db="EMBL/GenBank/DDBJ databases">
        <title>Genome of toxic invasive species Heracleum sosnowskyi carries increased number of genes despite the absence of recent whole-genome duplications.</title>
        <authorList>
            <person name="Schelkunov M."/>
            <person name="Shtratnikova V."/>
            <person name="Makarenko M."/>
            <person name="Klepikova A."/>
            <person name="Omelchenko D."/>
            <person name="Novikova G."/>
            <person name="Obukhova E."/>
            <person name="Bogdanov V."/>
            <person name="Penin A."/>
            <person name="Logacheva M."/>
        </authorList>
    </citation>
    <scope>NUCLEOTIDE SEQUENCE</scope>
    <source>
        <strain evidence="1">Hsosn_3</strain>
        <tissue evidence="1">Leaf</tissue>
    </source>
</reference>
<keyword evidence="2" id="KW-1185">Reference proteome</keyword>
<proteinExistence type="predicted"/>
<accession>A0AAD8HWP3</accession>
<sequence>MDGLQCAGVIKISAVVHDTCALKNPCLENDLVLANFKLSYQKAKKKKKKATYVDVYWDRILWWIVNSINLYQKANAAQAAGASTVPFRYNQKDLLQVDII</sequence>
<dbReference type="Proteomes" id="UP001237642">
    <property type="component" value="Unassembled WGS sequence"/>
</dbReference>
<dbReference type="AlphaFoldDB" id="A0AAD8HWP3"/>
<gene>
    <name evidence="1" type="ORF">POM88_030571</name>
</gene>
<protein>
    <submittedName>
        <fullName evidence="1">Uncharacterized protein</fullName>
    </submittedName>
</protein>
<organism evidence="1 2">
    <name type="scientific">Heracleum sosnowskyi</name>
    <dbReference type="NCBI Taxonomy" id="360622"/>
    <lineage>
        <taxon>Eukaryota</taxon>
        <taxon>Viridiplantae</taxon>
        <taxon>Streptophyta</taxon>
        <taxon>Embryophyta</taxon>
        <taxon>Tracheophyta</taxon>
        <taxon>Spermatophyta</taxon>
        <taxon>Magnoliopsida</taxon>
        <taxon>eudicotyledons</taxon>
        <taxon>Gunneridae</taxon>
        <taxon>Pentapetalae</taxon>
        <taxon>asterids</taxon>
        <taxon>campanulids</taxon>
        <taxon>Apiales</taxon>
        <taxon>Apiaceae</taxon>
        <taxon>Apioideae</taxon>
        <taxon>apioid superclade</taxon>
        <taxon>Tordylieae</taxon>
        <taxon>Tordyliinae</taxon>
        <taxon>Heracleum</taxon>
    </lineage>
</organism>
<name>A0AAD8HWP3_9APIA</name>